<accession>A0ACC2XA50</accession>
<reference evidence="1" key="1">
    <citation type="submission" date="2023-04" db="EMBL/GenBank/DDBJ databases">
        <title>Draft Genome sequencing of Naganishia species isolated from polar environments using Oxford Nanopore Technology.</title>
        <authorList>
            <person name="Leo P."/>
            <person name="Venkateswaran K."/>
        </authorList>
    </citation>
    <scope>NUCLEOTIDE SEQUENCE</scope>
    <source>
        <strain evidence="1">DBVPG 5303</strain>
    </source>
</reference>
<dbReference type="EMBL" id="JASBWV010000020">
    <property type="protein sequence ID" value="KAJ9120501.1"/>
    <property type="molecule type" value="Genomic_DNA"/>
</dbReference>
<evidence type="ECO:0000313" key="1">
    <source>
        <dbReference type="EMBL" id="KAJ9120501.1"/>
    </source>
</evidence>
<comment type="caution">
    <text evidence="1">The sequence shown here is derived from an EMBL/GenBank/DDBJ whole genome shotgun (WGS) entry which is preliminary data.</text>
</comment>
<proteinExistence type="predicted"/>
<sequence>MLTFGFGIGINVTNAVFVASPPPIGFGFEGAKLAGSYWSPIVGCILGEIGEVSALVNAFRVFGGL</sequence>
<protein>
    <submittedName>
        <fullName evidence="1">Uncharacterized protein</fullName>
    </submittedName>
</protein>
<dbReference type="Proteomes" id="UP001234202">
    <property type="component" value="Unassembled WGS sequence"/>
</dbReference>
<evidence type="ECO:0000313" key="2">
    <source>
        <dbReference type="Proteomes" id="UP001234202"/>
    </source>
</evidence>
<organism evidence="1 2">
    <name type="scientific">Naganishia onofrii</name>
    <dbReference type="NCBI Taxonomy" id="1851511"/>
    <lineage>
        <taxon>Eukaryota</taxon>
        <taxon>Fungi</taxon>
        <taxon>Dikarya</taxon>
        <taxon>Basidiomycota</taxon>
        <taxon>Agaricomycotina</taxon>
        <taxon>Tremellomycetes</taxon>
        <taxon>Filobasidiales</taxon>
        <taxon>Filobasidiaceae</taxon>
        <taxon>Naganishia</taxon>
    </lineage>
</organism>
<name>A0ACC2XA50_9TREE</name>
<keyword evidence="2" id="KW-1185">Reference proteome</keyword>
<gene>
    <name evidence="1" type="ORF">QFC24_005174</name>
</gene>